<accession>A0A5D4R970</accession>
<dbReference type="Proteomes" id="UP000322139">
    <property type="component" value="Unassembled WGS sequence"/>
</dbReference>
<evidence type="ECO:0000256" key="1">
    <source>
        <dbReference type="SAM" id="Phobius"/>
    </source>
</evidence>
<evidence type="ECO:0000313" key="2">
    <source>
        <dbReference type="EMBL" id="TYS46771.1"/>
    </source>
</evidence>
<feature type="transmembrane region" description="Helical" evidence="1">
    <location>
        <begin position="59"/>
        <end position="78"/>
    </location>
</feature>
<sequence length="106" mass="12565">MVENAFMVALALLVLMLPLYIFGKFNEKWQKRIKYLFWTIVWTYPIFYLIHFFNPEEFWPIVLFLGGVFLITAIQFFWEGGFRVHGKGDDDPSGNSNVNKNFTDIM</sequence>
<dbReference type="EMBL" id="VTER01000007">
    <property type="protein sequence ID" value="TYS46771.1"/>
    <property type="molecule type" value="Genomic_DNA"/>
</dbReference>
<protein>
    <submittedName>
        <fullName evidence="2">Uncharacterized protein</fullName>
    </submittedName>
</protein>
<feature type="transmembrane region" description="Helical" evidence="1">
    <location>
        <begin position="6"/>
        <end position="23"/>
    </location>
</feature>
<comment type="caution">
    <text evidence="2">The sequence shown here is derived from an EMBL/GenBank/DDBJ whole genome shotgun (WGS) entry which is preliminary data.</text>
</comment>
<name>A0A5D4R970_9BACI</name>
<feature type="transmembrane region" description="Helical" evidence="1">
    <location>
        <begin position="35"/>
        <end position="53"/>
    </location>
</feature>
<gene>
    <name evidence="2" type="ORF">FZD51_14965</name>
</gene>
<evidence type="ECO:0000313" key="3">
    <source>
        <dbReference type="Proteomes" id="UP000322139"/>
    </source>
</evidence>
<reference evidence="2 3" key="1">
    <citation type="submission" date="2019-08" db="EMBL/GenBank/DDBJ databases">
        <title>Bacillus genomes from the desert of Cuatro Cienegas, Coahuila.</title>
        <authorList>
            <person name="Olmedo-Alvarez G."/>
        </authorList>
    </citation>
    <scope>NUCLEOTIDE SEQUENCE [LARGE SCALE GENOMIC DNA]</scope>
    <source>
        <strain evidence="2 3">CH446_14T</strain>
    </source>
</reference>
<organism evidence="2 3">
    <name type="scientific">Bacillus infantis</name>
    <dbReference type="NCBI Taxonomy" id="324767"/>
    <lineage>
        <taxon>Bacteria</taxon>
        <taxon>Bacillati</taxon>
        <taxon>Bacillota</taxon>
        <taxon>Bacilli</taxon>
        <taxon>Bacillales</taxon>
        <taxon>Bacillaceae</taxon>
        <taxon>Bacillus</taxon>
    </lineage>
</organism>
<dbReference type="AlphaFoldDB" id="A0A5D4R970"/>
<proteinExistence type="predicted"/>
<dbReference type="RefSeq" id="WP_148975514.1">
    <property type="nucleotide sequence ID" value="NZ_VTER01000007.1"/>
</dbReference>
<keyword evidence="1" id="KW-0812">Transmembrane</keyword>
<keyword evidence="1" id="KW-1133">Transmembrane helix</keyword>
<keyword evidence="1" id="KW-0472">Membrane</keyword>